<dbReference type="GO" id="GO:0000160">
    <property type="term" value="P:phosphorelay signal transduction system"/>
    <property type="evidence" value="ECO:0007669"/>
    <property type="project" value="InterPro"/>
</dbReference>
<comment type="caution">
    <text evidence="6">The sequence shown here is derived from an EMBL/GenBank/DDBJ whole genome shotgun (WGS) entry which is preliminary data.</text>
</comment>
<dbReference type="InterPro" id="IPR011006">
    <property type="entry name" value="CheY-like_superfamily"/>
</dbReference>
<evidence type="ECO:0000256" key="1">
    <source>
        <dbReference type="ARBA" id="ARBA00022553"/>
    </source>
</evidence>
<dbReference type="InterPro" id="IPR013656">
    <property type="entry name" value="PAS_4"/>
</dbReference>
<gene>
    <name evidence="6" type="ORF">A2227_06120</name>
</gene>
<proteinExistence type="predicted"/>
<sequence>MKKPSSKKSILIVEDENIVVQDIKETLKKFGYEIAGYTSSGKEAVEICKKEKPDLVLMDIKLPGDFDGIQAAEAIGDSSPVIFLTAYTDDDMVKRAKKARPYGYLSKPFNERELYAAIETAFYRRDVEGKLRESEIRFRDLFDHMYNGVAVYEAVDDGADFIFKDINKAGEKICRIKKEEVTGRIVSEAFPGIEKMGLLALFKRVWKTGQPESLPPTFYEDKRITQWMDNHVFKLPSGEIVAVFQDVSEYKEKETALRESEARYEFILSKMKEIVLILSKTGNIIFANRSALTMSGYDEKESIGESITKFLSKDSVKAALAALAQEFLGRHHSEFEVKIESKSGETKILQIYEGSDLIRKNGKIVGILITGRDITREKKVEENLIDRNRELERFNELTIGRETKMIELKNRIKELEGQVAGFKDNR</sequence>
<feature type="domain" description="PAC" evidence="5">
    <location>
        <begin position="333"/>
        <end position="386"/>
    </location>
</feature>
<dbReference type="STRING" id="1797994.A2227_06120"/>
<dbReference type="PROSITE" id="PS50112">
    <property type="entry name" value="PAS"/>
    <property type="match status" value="1"/>
</dbReference>
<dbReference type="Gene3D" id="3.30.450.20">
    <property type="entry name" value="PAS domain"/>
    <property type="match status" value="2"/>
</dbReference>
<dbReference type="SMART" id="SM00448">
    <property type="entry name" value="REC"/>
    <property type="match status" value="1"/>
</dbReference>
<dbReference type="InterPro" id="IPR000700">
    <property type="entry name" value="PAS-assoc_C"/>
</dbReference>
<accession>A0A1F5SJG9</accession>
<dbReference type="InterPro" id="IPR035965">
    <property type="entry name" value="PAS-like_dom_sf"/>
</dbReference>
<dbReference type="Pfam" id="PF08448">
    <property type="entry name" value="PAS_4"/>
    <property type="match status" value="1"/>
</dbReference>
<organism evidence="6 7">
    <name type="scientific">Candidatus Falkowbacteria bacterium RIFOXYA2_FULL_47_19</name>
    <dbReference type="NCBI Taxonomy" id="1797994"/>
    <lineage>
        <taxon>Bacteria</taxon>
        <taxon>Candidatus Falkowiibacteriota</taxon>
    </lineage>
</organism>
<evidence type="ECO:0000256" key="2">
    <source>
        <dbReference type="PROSITE-ProRule" id="PRU00169"/>
    </source>
</evidence>
<dbReference type="PANTHER" id="PTHR44591:SF3">
    <property type="entry name" value="RESPONSE REGULATORY DOMAIN-CONTAINING PROTEIN"/>
    <property type="match status" value="1"/>
</dbReference>
<feature type="domain" description="PAS" evidence="4">
    <location>
        <begin position="260"/>
        <end position="330"/>
    </location>
</feature>
<evidence type="ECO:0000259" key="3">
    <source>
        <dbReference type="PROSITE" id="PS50110"/>
    </source>
</evidence>
<dbReference type="Pfam" id="PF13426">
    <property type="entry name" value="PAS_9"/>
    <property type="match status" value="1"/>
</dbReference>
<dbReference type="CDD" id="cd17534">
    <property type="entry name" value="REC_DC-like"/>
    <property type="match status" value="1"/>
</dbReference>
<dbReference type="SUPFAM" id="SSF55785">
    <property type="entry name" value="PYP-like sensor domain (PAS domain)"/>
    <property type="match status" value="2"/>
</dbReference>
<dbReference type="Gene3D" id="3.40.50.2300">
    <property type="match status" value="1"/>
</dbReference>
<dbReference type="AlphaFoldDB" id="A0A1F5SJG9"/>
<evidence type="ECO:0008006" key="8">
    <source>
        <dbReference type="Google" id="ProtNLM"/>
    </source>
</evidence>
<evidence type="ECO:0000259" key="5">
    <source>
        <dbReference type="PROSITE" id="PS50113"/>
    </source>
</evidence>
<name>A0A1F5SJG9_9BACT</name>
<keyword evidence="1 2" id="KW-0597">Phosphoprotein</keyword>
<dbReference type="SUPFAM" id="SSF52172">
    <property type="entry name" value="CheY-like"/>
    <property type="match status" value="1"/>
</dbReference>
<evidence type="ECO:0000313" key="6">
    <source>
        <dbReference type="EMBL" id="OGF26835.1"/>
    </source>
</evidence>
<dbReference type="Proteomes" id="UP000178367">
    <property type="component" value="Unassembled WGS sequence"/>
</dbReference>
<dbReference type="PANTHER" id="PTHR44591">
    <property type="entry name" value="STRESS RESPONSE REGULATOR PROTEIN 1"/>
    <property type="match status" value="1"/>
</dbReference>
<evidence type="ECO:0000313" key="7">
    <source>
        <dbReference type="Proteomes" id="UP000178367"/>
    </source>
</evidence>
<dbReference type="PROSITE" id="PS50113">
    <property type="entry name" value="PAC"/>
    <property type="match status" value="1"/>
</dbReference>
<dbReference type="InterPro" id="IPR001789">
    <property type="entry name" value="Sig_transdc_resp-reg_receiver"/>
</dbReference>
<dbReference type="InterPro" id="IPR000014">
    <property type="entry name" value="PAS"/>
</dbReference>
<dbReference type="PROSITE" id="PS50110">
    <property type="entry name" value="RESPONSE_REGULATORY"/>
    <property type="match status" value="1"/>
</dbReference>
<reference evidence="6 7" key="1">
    <citation type="journal article" date="2016" name="Nat. Commun.">
        <title>Thousands of microbial genomes shed light on interconnected biogeochemical processes in an aquifer system.</title>
        <authorList>
            <person name="Anantharaman K."/>
            <person name="Brown C.T."/>
            <person name="Hug L.A."/>
            <person name="Sharon I."/>
            <person name="Castelle C.J."/>
            <person name="Probst A.J."/>
            <person name="Thomas B.C."/>
            <person name="Singh A."/>
            <person name="Wilkins M.J."/>
            <person name="Karaoz U."/>
            <person name="Brodie E.L."/>
            <person name="Williams K.H."/>
            <person name="Hubbard S.S."/>
            <person name="Banfield J.F."/>
        </authorList>
    </citation>
    <scope>NUCLEOTIDE SEQUENCE [LARGE SCALE GENOMIC DNA]</scope>
</reference>
<dbReference type="SMART" id="SM00091">
    <property type="entry name" value="PAS"/>
    <property type="match status" value="2"/>
</dbReference>
<dbReference type="EMBL" id="MFGB01000013">
    <property type="protein sequence ID" value="OGF26835.1"/>
    <property type="molecule type" value="Genomic_DNA"/>
</dbReference>
<feature type="domain" description="Response regulatory" evidence="3">
    <location>
        <begin position="9"/>
        <end position="122"/>
    </location>
</feature>
<feature type="modified residue" description="4-aspartylphosphate" evidence="2">
    <location>
        <position position="59"/>
    </location>
</feature>
<dbReference type="InterPro" id="IPR050595">
    <property type="entry name" value="Bact_response_regulator"/>
</dbReference>
<dbReference type="CDD" id="cd00130">
    <property type="entry name" value="PAS"/>
    <property type="match status" value="1"/>
</dbReference>
<protein>
    <recommendedName>
        <fullName evidence="8">PAS domain S-box protein</fullName>
    </recommendedName>
</protein>
<dbReference type="NCBIfam" id="TIGR00229">
    <property type="entry name" value="sensory_box"/>
    <property type="match status" value="1"/>
</dbReference>
<evidence type="ECO:0000259" key="4">
    <source>
        <dbReference type="PROSITE" id="PS50112"/>
    </source>
</evidence>
<dbReference type="Pfam" id="PF00072">
    <property type="entry name" value="Response_reg"/>
    <property type="match status" value="1"/>
</dbReference>